<keyword evidence="1" id="KW-1133">Transmembrane helix</keyword>
<dbReference type="AlphaFoldDB" id="C8PIV3"/>
<comment type="caution">
    <text evidence="2">The sequence shown here is derived from an EMBL/GenBank/DDBJ whole genome shotgun (WGS) entry which is preliminary data.</text>
</comment>
<dbReference type="STRING" id="824.CGRAC_0984"/>
<feature type="transmembrane region" description="Helical" evidence="1">
    <location>
        <begin position="34"/>
        <end position="56"/>
    </location>
</feature>
<protein>
    <submittedName>
        <fullName evidence="2">Uncharacterized protein</fullName>
    </submittedName>
</protein>
<reference evidence="2 3" key="1">
    <citation type="submission" date="2009-07" db="EMBL/GenBank/DDBJ databases">
        <authorList>
            <person name="Madupu R."/>
            <person name="Sebastian Y."/>
            <person name="Durkin A.S."/>
            <person name="Torralba M."/>
            <person name="Methe B."/>
            <person name="Sutton G.G."/>
            <person name="Strausberg R.L."/>
            <person name="Nelson K.E."/>
        </authorList>
    </citation>
    <scope>NUCLEOTIDE SEQUENCE [LARGE SCALE GENOMIC DNA]</scope>
    <source>
        <strain evidence="2 3">RM3268</strain>
    </source>
</reference>
<keyword evidence="1" id="KW-0472">Membrane</keyword>
<feature type="transmembrane region" description="Helical" evidence="1">
    <location>
        <begin position="148"/>
        <end position="167"/>
    </location>
</feature>
<dbReference type="eggNOG" id="ENOG503395U">
    <property type="taxonomic scope" value="Bacteria"/>
</dbReference>
<accession>C8PIV3</accession>
<feature type="transmembrane region" description="Helical" evidence="1">
    <location>
        <begin position="7"/>
        <end position="28"/>
    </location>
</feature>
<dbReference type="Proteomes" id="UP000005709">
    <property type="component" value="Unassembled WGS sequence"/>
</dbReference>
<feature type="transmembrane region" description="Helical" evidence="1">
    <location>
        <begin position="371"/>
        <end position="398"/>
    </location>
</feature>
<organism evidence="2 3">
    <name type="scientific">Campylobacter gracilis RM3268</name>
    <dbReference type="NCBI Taxonomy" id="553220"/>
    <lineage>
        <taxon>Bacteria</taxon>
        <taxon>Pseudomonadati</taxon>
        <taxon>Campylobacterota</taxon>
        <taxon>Epsilonproteobacteria</taxon>
        <taxon>Campylobacterales</taxon>
        <taxon>Campylobacteraceae</taxon>
        <taxon>Campylobacter</taxon>
    </lineage>
</organism>
<name>C8PIV3_9BACT</name>
<evidence type="ECO:0000313" key="2">
    <source>
        <dbReference type="EMBL" id="EEV16858.1"/>
    </source>
</evidence>
<gene>
    <name evidence="2" type="ORF">CAMGR0001_1152</name>
</gene>
<evidence type="ECO:0000313" key="3">
    <source>
        <dbReference type="Proteomes" id="UP000005709"/>
    </source>
</evidence>
<keyword evidence="3" id="KW-1185">Reference proteome</keyword>
<dbReference type="RefSeq" id="WP_005871699.1">
    <property type="nucleotide sequence ID" value="NZ_ACYG01000027.1"/>
</dbReference>
<evidence type="ECO:0000256" key="1">
    <source>
        <dbReference type="SAM" id="Phobius"/>
    </source>
</evidence>
<keyword evidence="1" id="KW-0812">Transmembrane</keyword>
<dbReference type="OrthoDB" id="5363756at2"/>
<feature type="transmembrane region" description="Helical" evidence="1">
    <location>
        <begin position="77"/>
        <end position="102"/>
    </location>
</feature>
<feature type="transmembrane region" description="Helical" evidence="1">
    <location>
        <begin position="108"/>
        <end position="128"/>
    </location>
</feature>
<proteinExistence type="predicted"/>
<feature type="transmembrane region" description="Helical" evidence="1">
    <location>
        <begin position="410"/>
        <end position="430"/>
    </location>
</feature>
<dbReference type="EMBL" id="ACYG01000027">
    <property type="protein sequence ID" value="EEV16858.1"/>
    <property type="molecule type" value="Genomic_DNA"/>
</dbReference>
<sequence>MTTTRRWICEIALRLALIVSAFCFTLYAQDLDDAGFCALAAFWVYALFRVLFSFFYEAKQRANAALFRSGGTLIKIFRGRLISGVLAFASAILLSATLALGLADLRGAELFVTLAALPAGLTLMRLAVLKLSLKEIKNPRILSLKLSILLLAMLAVAVNFAINLAYLRLADAADPAAHSLNSAINFTPPTSTASSAEDFARNDASAPIGNFATDNAAKSAKNSAANNAAIVIGNFETDNAVKYVQDAVKNPTASPANFKAGSVRIAHTSAANSKANAAAAPQTFAKNSTASPAAAQNLAQNPAAPSMAADSSAEKSATSPASVAEIFEILKSTAPQAHFKSALLNEIYALKFYKNSLFELALSQSPSALKIVLLFLICAGDFLFYCAILHLCAFVLFMPRAAAAPKIGRFSGTIFALSYVTLCLICAAQTRTARGEAERPKSAVETGVQIVLQSGERLILSAREADALRGELNATRFAAEANAASALNSYIDAVYDEGARLSAQRMADFNYSFLSDYLVLWHGVWDDDAGAYLNEKFASFVSESFPKDFGENIAKIAAANVKNYESSLNFTLKKYGAKVDLNVTQSFSLKSKAYRASGTGLGALGGVLGAKLISKSLAKTAAKTGAKTLTKAGASATSGSAGLVCGPGAVVCVPAFAVATWFGLDFAFAKGDEALNREEFEAAIVRDMMAAKEELKRALAQDFNATIDEISSEILNLDGK</sequence>